<protein>
    <submittedName>
        <fullName evidence="2">Lactate utilization protein</fullName>
    </submittedName>
</protein>
<organism evidence="2 3">
    <name type="scientific">Evtepia gabavorous</name>
    <dbReference type="NCBI Taxonomy" id="2211183"/>
    <lineage>
        <taxon>Bacteria</taxon>
        <taxon>Bacillati</taxon>
        <taxon>Bacillota</taxon>
        <taxon>Clostridia</taxon>
        <taxon>Eubacteriales</taxon>
        <taxon>Evtepia</taxon>
    </lineage>
</organism>
<comment type="caution">
    <text evidence="2">The sequence shown here is derived from an EMBL/GenBank/DDBJ whole genome shotgun (WGS) entry which is preliminary data.</text>
</comment>
<feature type="domain" description="LUD" evidence="1">
    <location>
        <begin position="79"/>
        <end position="285"/>
    </location>
</feature>
<dbReference type="InterPro" id="IPR003741">
    <property type="entry name" value="LUD_dom"/>
</dbReference>
<evidence type="ECO:0000313" key="2">
    <source>
        <dbReference type="EMBL" id="RFT07522.1"/>
    </source>
</evidence>
<dbReference type="PANTHER" id="PTHR36179:SF2">
    <property type="entry name" value="LUD DOMAIN-CONTAINING PROTEIN"/>
    <property type="match status" value="1"/>
</dbReference>
<keyword evidence="3" id="KW-1185">Reference proteome</keyword>
<sequence>MIWMPSPPAAALGGNCRRCRPGPRFSGPIRGSGRTIRRRTMKRDELEQCLRGWKVRLRDSAHDVEEIQRRFYASKGAAAVRSLEKNGFAAHYAASRGEAAALLLSLIPDGAVVGVGDSHTIYALDLDEKLAAKGCQAIPSMAALTGTSYDCNPPGHYRAPTREEARRILAAYLTADVFLLGANAITMTGEIVNVDGVGSRVVGGIYGPDRIVVVAGINKLVPDERAARERIAFVAAPMNNLKYDRACACVKTGRCPSCDAPNRICNVTTILHKKPMRSDYHVILIGESLGF</sequence>
<proteinExistence type="predicted"/>
<reference evidence="2 3" key="1">
    <citation type="submission" date="2018-07" db="EMBL/GenBank/DDBJ databases">
        <title>GABA Modulating Bacteria of the Human Gut Microbiota.</title>
        <authorList>
            <person name="Strandwitz P."/>
            <person name="Kim K.H."/>
            <person name="Terekhova D."/>
            <person name="Liu J.K."/>
            <person name="Sharma A."/>
            <person name="Levering J."/>
            <person name="Mcdonald D."/>
            <person name="Dietrich D."/>
            <person name="Ramadhar T.R."/>
            <person name="Lekbua A."/>
            <person name="Mroue N."/>
            <person name="Liston C."/>
            <person name="Stewart E.J."/>
            <person name="Dubin M.J."/>
            <person name="Zengler K."/>
            <person name="Knight R."/>
            <person name="Gilbert J.A."/>
            <person name="Clardy J."/>
            <person name="Lewis K."/>
        </authorList>
    </citation>
    <scope>NUCLEOTIDE SEQUENCE [LARGE SCALE GENOMIC DNA]</scope>
    <source>
        <strain evidence="2 3">KLE1738</strain>
    </source>
</reference>
<name>A0A3E2B653_9FIRM</name>
<evidence type="ECO:0000313" key="3">
    <source>
        <dbReference type="Proteomes" id="UP000260649"/>
    </source>
</evidence>
<dbReference type="OrthoDB" id="9809147at2"/>
<dbReference type="EMBL" id="QQRQ01000002">
    <property type="protein sequence ID" value="RFT07522.1"/>
    <property type="molecule type" value="Genomic_DNA"/>
</dbReference>
<dbReference type="PANTHER" id="PTHR36179">
    <property type="entry name" value="LUD_DOM DOMAIN-CONTAINING PROTEIN"/>
    <property type="match status" value="1"/>
</dbReference>
<accession>A0A3E2B653</accession>
<dbReference type="Proteomes" id="UP000260649">
    <property type="component" value="Unassembled WGS sequence"/>
</dbReference>
<dbReference type="Pfam" id="PF02589">
    <property type="entry name" value="LUD_dom"/>
    <property type="match status" value="1"/>
</dbReference>
<gene>
    <name evidence="2" type="ORF">DV520_02450</name>
</gene>
<dbReference type="AlphaFoldDB" id="A0A3E2B653"/>
<evidence type="ECO:0000259" key="1">
    <source>
        <dbReference type="Pfam" id="PF02589"/>
    </source>
</evidence>